<name>B2WEU9_PYRTR</name>
<reference evidence="3" key="1">
    <citation type="journal article" date="2013" name="G3 (Bethesda)">
        <title>Comparative genomics of a plant-pathogenic fungus, Pyrenophora tritici-repentis, reveals transduplication and the impact of repeat elements on pathogenicity and population divergence.</title>
        <authorList>
            <person name="Manning V.A."/>
            <person name="Pandelova I."/>
            <person name="Dhillon B."/>
            <person name="Wilhelm L.J."/>
            <person name="Goodwin S.B."/>
            <person name="Berlin A.M."/>
            <person name="Figueroa M."/>
            <person name="Freitag M."/>
            <person name="Hane J.K."/>
            <person name="Henrissat B."/>
            <person name="Holman W.H."/>
            <person name="Kodira C.D."/>
            <person name="Martin J."/>
            <person name="Oliver R.P."/>
            <person name="Robbertse B."/>
            <person name="Schackwitz W."/>
            <person name="Schwartz D.C."/>
            <person name="Spatafora J.W."/>
            <person name="Turgeon B.G."/>
            <person name="Yandava C."/>
            <person name="Young S."/>
            <person name="Zhou S."/>
            <person name="Zeng Q."/>
            <person name="Grigoriev I.V."/>
            <person name="Ma L.-J."/>
            <person name="Ciuffetti L.M."/>
        </authorList>
    </citation>
    <scope>NUCLEOTIDE SEQUENCE [LARGE SCALE GENOMIC DNA]</scope>
    <source>
        <strain evidence="3">Pt-1C-BFP</strain>
    </source>
</reference>
<accession>B2WEU9</accession>
<dbReference type="EMBL" id="DS231623">
    <property type="protein sequence ID" value="EDU51591.1"/>
    <property type="molecule type" value="Genomic_DNA"/>
</dbReference>
<dbReference type="HOGENOM" id="CLU_2923766_0_0_1"/>
<evidence type="ECO:0000256" key="1">
    <source>
        <dbReference type="SAM" id="MobiDB-lite"/>
    </source>
</evidence>
<organism evidence="2 3">
    <name type="scientific">Pyrenophora tritici-repentis (strain Pt-1C-BFP)</name>
    <name type="common">Wheat tan spot fungus</name>
    <name type="synonym">Drechslera tritici-repentis</name>
    <dbReference type="NCBI Taxonomy" id="426418"/>
    <lineage>
        <taxon>Eukaryota</taxon>
        <taxon>Fungi</taxon>
        <taxon>Dikarya</taxon>
        <taxon>Ascomycota</taxon>
        <taxon>Pezizomycotina</taxon>
        <taxon>Dothideomycetes</taxon>
        <taxon>Pleosporomycetidae</taxon>
        <taxon>Pleosporales</taxon>
        <taxon>Pleosporineae</taxon>
        <taxon>Pleosporaceae</taxon>
        <taxon>Pyrenophora</taxon>
    </lineage>
</organism>
<evidence type="ECO:0000313" key="3">
    <source>
        <dbReference type="Proteomes" id="UP000001471"/>
    </source>
</evidence>
<dbReference type="Proteomes" id="UP000001471">
    <property type="component" value="Unassembled WGS sequence"/>
</dbReference>
<sequence>MGLFEAGGGGGFCQRLTEQTRSKIAKTRWRNRGLVLQAVPKNSPHQGGTSCVSSCIRKPGV</sequence>
<dbReference type="InParanoid" id="B2WEU9"/>
<protein>
    <submittedName>
        <fullName evidence="2">Uncharacterized protein</fullName>
    </submittedName>
</protein>
<gene>
    <name evidence="2" type="ORF">PTRG_08672</name>
</gene>
<feature type="region of interest" description="Disordered" evidence="1">
    <location>
        <begin position="39"/>
        <end position="61"/>
    </location>
</feature>
<dbReference type="AlphaFoldDB" id="B2WEU9"/>
<evidence type="ECO:0000313" key="2">
    <source>
        <dbReference type="EMBL" id="EDU51591.1"/>
    </source>
</evidence>
<feature type="compositionally biased region" description="Polar residues" evidence="1">
    <location>
        <begin position="43"/>
        <end position="53"/>
    </location>
</feature>
<proteinExistence type="predicted"/>